<dbReference type="InterPro" id="IPR032675">
    <property type="entry name" value="LRR_dom_sf"/>
</dbReference>
<dbReference type="KEGG" id="fas:105262761"/>
<dbReference type="SUPFAM" id="SSF52058">
    <property type="entry name" value="L domain-like"/>
    <property type="match status" value="1"/>
</dbReference>
<evidence type="ECO:0000313" key="5">
    <source>
        <dbReference type="Proteomes" id="UP000694866"/>
    </source>
</evidence>
<organism evidence="4">
    <name type="scientific">Fopius arisanus</name>
    <dbReference type="NCBI Taxonomy" id="64838"/>
    <lineage>
        <taxon>Eukaryota</taxon>
        <taxon>Metazoa</taxon>
        <taxon>Ecdysozoa</taxon>
        <taxon>Arthropoda</taxon>
        <taxon>Hexapoda</taxon>
        <taxon>Insecta</taxon>
        <taxon>Pterygota</taxon>
        <taxon>Neoptera</taxon>
        <taxon>Endopterygota</taxon>
        <taxon>Hymenoptera</taxon>
        <taxon>Apocrita</taxon>
        <taxon>Ichneumonoidea</taxon>
        <taxon>Braconidae</taxon>
        <taxon>Opiinae</taxon>
        <taxon>Fopius</taxon>
    </lineage>
</organism>
<dbReference type="InterPro" id="IPR003591">
    <property type="entry name" value="Leu-rich_rpt_typical-subtyp"/>
</dbReference>
<keyword evidence="1" id="KW-0433">Leucine-rich repeat</keyword>
<accession>A0A9R1TRG0</accession>
<sequence length="396" mass="44038">MSHGAQIPILALLSFFLVVLAEDGFNNTDEPLHCPFGCICLSSKQVLCNTGGLRDIPLHLNIGIENLSLSKNDFRVIESDAFTGLRSLRKLSLDGNNITAIKPFAFRGLSRLTDLSIQYTPLNYIGSYSFAMLHNVTLILLAHNRIKYIDENSFAGTSNIKLILLTNNPLVTIHSHAFSGLNYVERLIFPSGIRVIESDAFNGLQYVGLLKLTFMDLNSLAPFTFRGLCYIQVLNIQESDLGTIKPDAFTGISHIDSINLLNNKIDSIQELKLLNDSVVTLLRFHGNHVLHSPRARDTSLQVLNISTLGNYFPCDCQVHELFDSDFVNGSVELFREKNYCISPLEFNGSPMSTVDFDSIAKCHDKVIQDNLGSSAEPHTGMRNLFLVLAVVFNVLR</sequence>
<dbReference type="EMBL" id="GBYB01007853">
    <property type="protein sequence ID" value="JAG77620.1"/>
    <property type="molecule type" value="Transcribed_RNA"/>
</dbReference>
<evidence type="ECO:0000256" key="1">
    <source>
        <dbReference type="ARBA" id="ARBA00022614"/>
    </source>
</evidence>
<reference evidence="4" key="1">
    <citation type="submission" date="2015-01" db="EMBL/GenBank/DDBJ databases">
        <title>Transcriptome Assembly of Fopius arisanus.</title>
        <authorList>
            <person name="Geib S."/>
        </authorList>
    </citation>
    <scope>NUCLEOTIDE SEQUENCE</scope>
</reference>
<evidence type="ECO:0000256" key="3">
    <source>
        <dbReference type="SAM" id="SignalP"/>
    </source>
</evidence>
<dbReference type="OrthoDB" id="6363818at2759"/>
<keyword evidence="5" id="KW-1185">Reference proteome</keyword>
<feature type="chain" id="PRO_5044541387" evidence="3">
    <location>
        <begin position="22"/>
        <end position="396"/>
    </location>
</feature>
<dbReference type="SMART" id="SM00369">
    <property type="entry name" value="LRR_TYP"/>
    <property type="match status" value="5"/>
</dbReference>
<keyword evidence="3" id="KW-0732">Signal</keyword>
<gene>
    <name evidence="4" type="primary">Nyx</name>
    <name evidence="6" type="synonym">LOC105262761</name>
    <name evidence="4" type="ORF">g.20177</name>
</gene>
<feature type="signal peptide" evidence="3">
    <location>
        <begin position="1"/>
        <end position="21"/>
    </location>
</feature>
<dbReference type="PANTHER" id="PTHR24369">
    <property type="entry name" value="ANTIGEN BSP, PUTATIVE-RELATED"/>
    <property type="match status" value="1"/>
</dbReference>
<dbReference type="GeneID" id="105262761"/>
<dbReference type="InterPro" id="IPR001611">
    <property type="entry name" value="Leu-rich_rpt"/>
</dbReference>
<evidence type="ECO:0000313" key="4">
    <source>
        <dbReference type="EMBL" id="JAG77620.1"/>
    </source>
</evidence>
<dbReference type="Proteomes" id="UP000694866">
    <property type="component" value="Unplaced"/>
</dbReference>
<dbReference type="GO" id="GO:0005886">
    <property type="term" value="C:plasma membrane"/>
    <property type="evidence" value="ECO:0007669"/>
    <property type="project" value="TreeGrafter"/>
</dbReference>
<evidence type="ECO:0000256" key="2">
    <source>
        <dbReference type="ARBA" id="ARBA00022737"/>
    </source>
</evidence>
<evidence type="ECO:0000313" key="6">
    <source>
        <dbReference type="RefSeq" id="XP_011296831.1"/>
    </source>
</evidence>
<dbReference type="RefSeq" id="XP_011296831.1">
    <property type="nucleotide sequence ID" value="XM_011298529.1"/>
</dbReference>
<dbReference type="InterPro" id="IPR050541">
    <property type="entry name" value="LRR_TM_domain-containing"/>
</dbReference>
<reference evidence="6" key="2">
    <citation type="submission" date="2025-04" db="UniProtKB">
        <authorList>
            <consortium name="RefSeq"/>
        </authorList>
    </citation>
    <scope>IDENTIFICATION</scope>
    <source>
        <strain evidence="6">USDA-PBARC FA_bdor</strain>
        <tissue evidence="6">Whole organism</tissue>
    </source>
</reference>
<dbReference type="PROSITE" id="PS51450">
    <property type="entry name" value="LRR"/>
    <property type="match status" value="2"/>
</dbReference>
<dbReference type="Pfam" id="PF13855">
    <property type="entry name" value="LRR_8"/>
    <property type="match status" value="1"/>
</dbReference>
<dbReference type="InterPro" id="IPR026906">
    <property type="entry name" value="LRR_5"/>
</dbReference>
<proteinExistence type="predicted"/>
<dbReference type="Pfam" id="PF13306">
    <property type="entry name" value="LRR_5"/>
    <property type="match status" value="1"/>
</dbReference>
<protein>
    <submittedName>
        <fullName evidence="6">Insulin-like growth factor-binding protein complex acid labile subunit</fullName>
    </submittedName>
    <submittedName>
        <fullName evidence="4">Nyx protein</fullName>
    </submittedName>
</protein>
<dbReference type="PANTHER" id="PTHR24369:SF211">
    <property type="entry name" value="LEUCINE-RICH REPEAT-CONTAINING PROTEIN 15-LIKE"/>
    <property type="match status" value="1"/>
</dbReference>
<keyword evidence="2" id="KW-0677">Repeat</keyword>
<dbReference type="AlphaFoldDB" id="A0A0C9Q1P7"/>
<name>A0A0C9Q1P7_9HYME</name>
<dbReference type="Gene3D" id="3.80.10.10">
    <property type="entry name" value="Ribonuclease Inhibitor"/>
    <property type="match status" value="2"/>
</dbReference>
<accession>A0A0C9Q1P7</accession>